<protein>
    <submittedName>
        <fullName evidence="1">Uncharacterized protein</fullName>
    </submittedName>
</protein>
<sequence length="111" mass="11388">MAGFGQGSAGYSNSVTVVGGGAGGGGEAGDGGHGRWFRRTPVSAAAMERRRYGGGKLEVSRRHSFVVRPRASVCGRVARAGRHELSASVHGIGARQQELARLGSAWLGLAV</sequence>
<dbReference type="AlphaFoldDB" id="A0A0E0NY91"/>
<reference evidence="2" key="1">
    <citation type="submission" date="2013-06" db="EMBL/GenBank/DDBJ databases">
        <authorList>
            <person name="Zhao Q."/>
        </authorList>
    </citation>
    <scope>NUCLEOTIDE SEQUENCE</scope>
    <source>
        <strain evidence="2">cv. W1943</strain>
    </source>
</reference>
<dbReference type="HOGENOM" id="CLU_2162567_0_0_1"/>
<name>A0A0E0NY91_ORYRU</name>
<reference evidence="1" key="2">
    <citation type="submission" date="2015-06" db="UniProtKB">
        <authorList>
            <consortium name="EnsemblPlants"/>
        </authorList>
    </citation>
    <scope>IDENTIFICATION</scope>
</reference>
<evidence type="ECO:0000313" key="2">
    <source>
        <dbReference type="Proteomes" id="UP000008022"/>
    </source>
</evidence>
<evidence type="ECO:0000313" key="1">
    <source>
        <dbReference type="EnsemblPlants" id="ORUFI03G26970.1"/>
    </source>
</evidence>
<dbReference type="EnsemblPlants" id="ORUFI03G26970.1">
    <property type="protein sequence ID" value="ORUFI03G26970.1"/>
    <property type="gene ID" value="ORUFI03G26970"/>
</dbReference>
<organism evidence="1 2">
    <name type="scientific">Oryza rufipogon</name>
    <name type="common">Brownbeard rice</name>
    <name type="synonym">Asian wild rice</name>
    <dbReference type="NCBI Taxonomy" id="4529"/>
    <lineage>
        <taxon>Eukaryota</taxon>
        <taxon>Viridiplantae</taxon>
        <taxon>Streptophyta</taxon>
        <taxon>Embryophyta</taxon>
        <taxon>Tracheophyta</taxon>
        <taxon>Spermatophyta</taxon>
        <taxon>Magnoliopsida</taxon>
        <taxon>Liliopsida</taxon>
        <taxon>Poales</taxon>
        <taxon>Poaceae</taxon>
        <taxon>BOP clade</taxon>
        <taxon>Oryzoideae</taxon>
        <taxon>Oryzeae</taxon>
        <taxon>Oryzinae</taxon>
        <taxon>Oryza</taxon>
    </lineage>
</organism>
<dbReference type="Proteomes" id="UP000008022">
    <property type="component" value="Unassembled WGS sequence"/>
</dbReference>
<proteinExistence type="predicted"/>
<accession>A0A0E0NY91</accession>
<dbReference type="Gramene" id="ORUFI03G26970.1">
    <property type="protein sequence ID" value="ORUFI03G26970.1"/>
    <property type="gene ID" value="ORUFI03G26970"/>
</dbReference>
<keyword evidence="2" id="KW-1185">Reference proteome</keyword>